<gene>
    <name evidence="1" type="ORF">MESMUL_19820</name>
</gene>
<proteinExistence type="predicted"/>
<dbReference type="EMBL" id="BGZJ01000002">
    <property type="protein sequence ID" value="GBO94628.1"/>
    <property type="molecule type" value="Genomic_DNA"/>
</dbReference>
<accession>A0A388SEB2</accession>
<protein>
    <submittedName>
        <fullName evidence="1">Uncharacterized protein</fullName>
    </submittedName>
</protein>
<keyword evidence="2" id="KW-1185">Reference proteome</keyword>
<reference evidence="1 2" key="1">
    <citation type="journal article" date="2018" name="Int. J. Syst. Evol. Microbiol.">
        <title>Mesosutterella multiformis gen. nov., sp. nov., a member of the family Sutterellaceae and Sutterella megalosphaeroides sp. nov., isolated from human faeces.</title>
        <authorList>
            <person name="Sakamoto M."/>
            <person name="Ikeyama N."/>
            <person name="Kunihiro T."/>
            <person name="Iino T."/>
            <person name="Yuki M."/>
            <person name="Ohkuma M."/>
        </authorList>
    </citation>
    <scope>NUCLEOTIDE SEQUENCE [LARGE SCALE GENOMIC DNA]</scope>
    <source>
        <strain evidence="1 2">4NBBH2</strain>
    </source>
</reference>
<dbReference type="RefSeq" id="WP_116270861.1">
    <property type="nucleotide sequence ID" value="NZ_BGZJ01000002.1"/>
</dbReference>
<accession>A0A401LHR8</accession>
<organism evidence="1 2">
    <name type="scientific">Mesosutterella multiformis</name>
    <dbReference type="NCBI Taxonomy" id="2259133"/>
    <lineage>
        <taxon>Bacteria</taxon>
        <taxon>Pseudomonadati</taxon>
        <taxon>Pseudomonadota</taxon>
        <taxon>Betaproteobacteria</taxon>
        <taxon>Burkholderiales</taxon>
        <taxon>Sutterellaceae</taxon>
        <taxon>Mesosutterella</taxon>
    </lineage>
</organism>
<dbReference type="AlphaFoldDB" id="A0A388SEB2"/>
<sequence length="137" mass="16316">MPLESYYDDKWFKNRLKKITEDTEFTEEFSTQVEFLIDCYLSDILTDVADLAERGGDVWSWVYIHVPARIEWQLNARFCPPIPGKRRAIRFYRENCTKLFLSIKGKGKTYWELYLDDFISEAENYPSRSGLPGPKYY</sequence>
<comment type="caution">
    <text evidence="1">The sequence shown here is derived from an EMBL/GenBank/DDBJ whole genome shotgun (WGS) entry which is preliminary data.</text>
</comment>
<name>A0A388SEB2_9BURK</name>
<evidence type="ECO:0000313" key="1">
    <source>
        <dbReference type="EMBL" id="GBO94628.1"/>
    </source>
</evidence>
<evidence type="ECO:0000313" key="2">
    <source>
        <dbReference type="Proteomes" id="UP000266091"/>
    </source>
</evidence>
<dbReference type="Proteomes" id="UP000266091">
    <property type="component" value="Unassembled WGS sequence"/>
</dbReference>